<dbReference type="AlphaFoldDB" id="A0A9X2RI39"/>
<dbReference type="Proteomes" id="UP001139125">
    <property type="component" value="Unassembled WGS sequence"/>
</dbReference>
<evidence type="ECO:0000313" key="3">
    <source>
        <dbReference type="Proteomes" id="UP001139125"/>
    </source>
</evidence>
<dbReference type="EMBL" id="JANDBC010000003">
    <property type="protein sequence ID" value="MCP9292858.1"/>
    <property type="molecule type" value="Genomic_DNA"/>
</dbReference>
<accession>A0A9X2RI39</accession>
<evidence type="ECO:0000313" key="2">
    <source>
        <dbReference type="EMBL" id="MCP9292858.1"/>
    </source>
</evidence>
<reference evidence="2" key="1">
    <citation type="submission" date="2022-06" db="EMBL/GenBank/DDBJ databases">
        <title>Gracilimonas sp. CAU 1638 isolated from sea sediment.</title>
        <authorList>
            <person name="Kim W."/>
        </authorList>
    </citation>
    <scope>NUCLEOTIDE SEQUENCE</scope>
    <source>
        <strain evidence="2">CAU 1638</strain>
    </source>
</reference>
<name>A0A9X2RI39_9BACT</name>
<comment type="caution">
    <text evidence="2">The sequence shown here is derived from an EMBL/GenBank/DDBJ whole genome shotgun (WGS) entry which is preliminary data.</text>
</comment>
<evidence type="ECO:0000256" key="1">
    <source>
        <dbReference type="SAM" id="SignalP"/>
    </source>
</evidence>
<keyword evidence="3" id="KW-1185">Reference proteome</keyword>
<feature type="signal peptide" evidence="1">
    <location>
        <begin position="1"/>
        <end position="23"/>
    </location>
</feature>
<proteinExistence type="predicted"/>
<dbReference type="RefSeq" id="WP_255135757.1">
    <property type="nucleotide sequence ID" value="NZ_JANDBC010000003.1"/>
</dbReference>
<evidence type="ECO:0008006" key="4">
    <source>
        <dbReference type="Google" id="ProtNLM"/>
    </source>
</evidence>
<protein>
    <recommendedName>
        <fullName evidence="4">DUF5723 domain-containing protein</fullName>
    </recommendedName>
</protein>
<organism evidence="2 3">
    <name type="scientific">Gracilimonas sediminicola</name>
    <dbReference type="NCBI Taxonomy" id="2952158"/>
    <lineage>
        <taxon>Bacteria</taxon>
        <taxon>Pseudomonadati</taxon>
        <taxon>Balneolota</taxon>
        <taxon>Balneolia</taxon>
        <taxon>Balneolales</taxon>
        <taxon>Balneolaceae</taxon>
        <taxon>Gracilimonas</taxon>
    </lineage>
</organism>
<gene>
    <name evidence="2" type="ORF">NM125_14810</name>
</gene>
<feature type="chain" id="PRO_5040809751" description="DUF5723 domain-containing protein" evidence="1">
    <location>
        <begin position="24"/>
        <end position="492"/>
    </location>
</feature>
<keyword evidence="1" id="KW-0732">Signal</keyword>
<sequence>MLRLLLFSIFSLGLLFSPNYSSAQDSGDYDELKYRKWRVTLFPPLSTNWTNAPDYTARYSINILGGYHGGLDGGEIGGLINYNKYYAHGFQVAGLVNATGGDMAGVNIAGALNLSSDEMSGIQFSGLANIAGEDLEGIQGAGGFNIAGGNSSGLQFAGLGNIAKGDIEGLQGAGGINAAWGDISGLQAAGIANIAREDVEGLQAAGFMNFAGSDISGLQASGAANIALGDIEGLMATGGVNIAKENASGLFAAGLLNVANNVEGLVFSGGANIAKNLEGIQFAGLLNFSETATGVQIGLINLAKDFEGVPVGLISLYGNGRKNVDVRFSDGGFTDIGLTLGTYRVYNSAIFGYNTLLDRDVYRVGLAIGLEKNINDSFQNWKDESMYVNQEFAFTHQFEDEWSRKLNMIYSYKFLVGKRFGNGFSLYGGPTFNAQITRVNAAEDYTWYSLWSPEWKGRDYRFWVGFTAGVRLFKQKAVPRFKDEFNNWDIDW</sequence>